<keyword evidence="9" id="KW-0378">Hydrolase</keyword>
<dbReference type="PROSITE" id="PS00774">
    <property type="entry name" value="CHITINASE_19_2"/>
    <property type="match status" value="2"/>
</dbReference>
<proteinExistence type="inferred from homology"/>
<keyword evidence="14" id="KW-0326">Glycosidase</keyword>
<feature type="chain" id="PRO_5044861273" description="chitinase" evidence="17">
    <location>
        <begin position="30"/>
        <end position="406"/>
    </location>
</feature>
<dbReference type="GO" id="GO:0006032">
    <property type="term" value="P:chitin catabolic process"/>
    <property type="evidence" value="ECO:0007669"/>
    <property type="project" value="UniProtKB-KW"/>
</dbReference>
<sequence>MVCFSATKYLLPITLTIILAGIYPHKVSGQNCGCAPQQCCNQYGYCGTGNGYCGKGCRSGRCYASPVSVIVTDSFFNGIAEKADGKCPGKRFYTRAAFLQALRAYPQFGTTGSADDSKREIAAFFAHVTHETGHFCYIEEINGPSKDYCDENNREYPCAQGKGYYGRGPIQLSWNYNYGAAGKSIGFDGLNNPQIVAANNVVSFKTGLWFWMNQCHDIITSKQGFGATIRAVNGPLECDGANPNTVNARVKYYIEYCDKLGVHPGNNIRYFCYIEEINGPSKDYCDENNREYPCTQGKGYYGRGPIQLSWNYNYGAAGKSIGFNGLNNPQIVAANNVVSFKTGLWFWMNQCHDIITSKQGFGATIRAVNGPLECDGANPNTVNARVKYYREYCDKLGVHPGNNIRC</sequence>
<evidence type="ECO:0000256" key="14">
    <source>
        <dbReference type="ARBA" id="ARBA00023295"/>
    </source>
</evidence>
<evidence type="ECO:0000256" key="1">
    <source>
        <dbReference type="ARBA" id="ARBA00000822"/>
    </source>
</evidence>
<evidence type="ECO:0000256" key="4">
    <source>
        <dbReference type="ARBA" id="ARBA00009373"/>
    </source>
</evidence>
<name>A0ABD1T0G0_9LAMI</name>
<evidence type="ECO:0000256" key="12">
    <source>
        <dbReference type="ARBA" id="ARBA00023157"/>
    </source>
</evidence>
<dbReference type="EMBL" id="JBFOLK010000006">
    <property type="protein sequence ID" value="KAL2506204.1"/>
    <property type="molecule type" value="Genomic_DNA"/>
</dbReference>
<keyword evidence="15" id="KW-0624">Polysaccharide degradation</keyword>
<keyword evidence="12 16" id="KW-1015">Disulfide bond</keyword>
<dbReference type="InterPro" id="IPR023346">
    <property type="entry name" value="Lysozyme-like_dom_sf"/>
</dbReference>
<dbReference type="FunFam" id="1.10.530.10:FF:000052">
    <property type="entry name" value="Endochitinase PR4"/>
    <property type="match status" value="1"/>
</dbReference>
<comment type="subcellular location">
    <subcellularLocation>
        <location evidence="3">Vacuole</location>
    </subcellularLocation>
</comment>
<evidence type="ECO:0000256" key="8">
    <source>
        <dbReference type="ARBA" id="ARBA00022729"/>
    </source>
</evidence>
<keyword evidence="11" id="KW-0146">Chitin degradation</keyword>
<keyword evidence="7 16" id="KW-0147">Chitin-binding</keyword>
<keyword evidence="8 17" id="KW-0732">Signal</keyword>
<comment type="catalytic activity">
    <reaction evidence="1">
        <text>Random endo-hydrolysis of N-acetyl-beta-D-glucosaminide (1-&gt;4)-beta-linkages in chitin and chitodextrins.</text>
        <dbReference type="EC" id="3.2.1.14"/>
    </reaction>
</comment>
<gene>
    <name evidence="19" type="ORF">Adt_21825</name>
</gene>
<comment type="function">
    <text evidence="2">Defense against chitin-containing fungal pathogens.</text>
</comment>
<feature type="domain" description="Chitin-binding type-1" evidence="18">
    <location>
        <begin position="29"/>
        <end position="64"/>
    </location>
</feature>
<dbReference type="InterPro" id="IPR036861">
    <property type="entry name" value="Endochitinase-like_sf"/>
</dbReference>
<evidence type="ECO:0000313" key="20">
    <source>
        <dbReference type="Proteomes" id="UP001604336"/>
    </source>
</evidence>
<organism evidence="19 20">
    <name type="scientific">Abeliophyllum distichum</name>
    <dbReference type="NCBI Taxonomy" id="126358"/>
    <lineage>
        <taxon>Eukaryota</taxon>
        <taxon>Viridiplantae</taxon>
        <taxon>Streptophyta</taxon>
        <taxon>Embryophyta</taxon>
        <taxon>Tracheophyta</taxon>
        <taxon>Spermatophyta</taxon>
        <taxon>Magnoliopsida</taxon>
        <taxon>eudicotyledons</taxon>
        <taxon>Gunneridae</taxon>
        <taxon>Pentapetalae</taxon>
        <taxon>asterids</taxon>
        <taxon>lamiids</taxon>
        <taxon>Lamiales</taxon>
        <taxon>Oleaceae</taxon>
        <taxon>Forsythieae</taxon>
        <taxon>Abeliophyllum</taxon>
    </lineage>
</organism>
<evidence type="ECO:0000256" key="13">
    <source>
        <dbReference type="ARBA" id="ARBA00023277"/>
    </source>
</evidence>
<dbReference type="InterPro" id="IPR001002">
    <property type="entry name" value="Chitin-bd_1"/>
</dbReference>
<evidence type="ECO:0000256" key="9">
    <source>
        <dbReference type="ARBA" id="ARBA00022801"/>
    </source>
</evidence>
<evidence type="ECO:0000256" key="16">
    <source>
        <dbReference type="PROSITE-ProRule" id="PRU00261"/>
    </source>
</evidence>
<dbReference type="FunFam" id="3.30.20.10:FF:000001">
    <property type="entry name" value="Endochitinase (Chitinase)"/>
    <property type="match status" value="2"/>
</dbReference>
<dbReference type="CDD" id="cd00035">
    <property type="entry name" value="ChtBD1"/>
    <property type="match status" value="1"/>
</dbReference>
<evidence type="ECO:0000256" key="10">
    <source>
        <dbReference type="ARBA" id="ARBA00022821"/>
    </source>
</evidence>
<dbReference type="CDD" id="cd00325">
    <property type="entry name" value="chitinase_GH19"/>
    <property type="match status" value="1"/>
</dbReference>
<comment type="caution">
    <text evidence="19">The sequence shown here is derived from an EMBL/GenBank/DDBJ whole genome shotgun (WGS) entry which is preliminary data.</text>
</comment>
<feature type="disulfide bond" evidence="16">
    <location>
        <begin position="34"/>
        <end position="46"/>
    </location>
</feature>
<dbReference type="SMART" id="SM00270">
    <property type="entry name" value="ChtBD1"/>
    <property type="match status" value="1"/>
</dbReference>
<comment type="caution">
    <text evidence="16">Lacks conserved residue(s) required for the propagation of feature annotation.</text>
</comment>
<evidence type="ECO:0000256" key="5">
    <source>
        <dbReference type="ARBA" id="ARBA00012729"/>
    </source>
</evidence>
<evidence type="ECO:0000256" key="3">
    <source>
        <dbReference type="ARBA" id="ARBA00004116"/>
    </source>
</evidence>
<dbReference type="GO" id="GO:0005773">
    <property type="term" value="C:vacuole"/>
    <property type="evidence" value="ECO:0007669"/>
    <property type="project" value="UniProtKB-SubCell"/>
</dbReference>
<keyword evidence="10" id="KW-0611">Plant defense</keyword>
<keyword evidence="13" id="KW-0119">Carbohydrate metabolism</keyword>
<dbReference type="GO" id="GO:0000272">
    <property type="term" value="P:polysaccharide catabolic process"/>
    <property type="evidence" value="ECO:0007669"/>
    <property type="project" value="UniProtKB-KW"/>
</dbReference>
<feature type="disulfide bond" evidence="16">
    <location>
        <begin position="39"/>
        <end position="53"/>
    </location>
</feature>
<dbReference type="PROSITE" id="PS50941">
    <property type="entry name" value="CHIT_BIND_I_2"/>
    <property type="match status" value="1"/>
</dbReference>
<dbReference type="Gene3D" id="1.10.530.10">
    <property type="match status" value="2"/>
</dbReference>
<dbReference type="InterPro" id="IPR000726">
    <property type="entry name" value="Glyco_hydro_19_cat"/>
</dbReference>
<dbReference type="Pfam" id="PF00182">
    <property type="entry name" value="Glyco_hydro_19"/>
    <property type="match status" value="2"/>
</dbReference>
<evidence type="ECO:0000256" key="2">
    <source>
        <dbReference type="ARBA" id="ARBA00003102"/>
    </source>
</evidence>
<protein>
    <recommendedName>
        <fullName evidence="5">chitinase</fullName>
        <ecNumber evidence="5">3.2.1.14</ecNumber>
    </recommendedName>
</protein>
<dbReference type="EC" id="3.2.1.14" evidence="5"/>
<keyword evidence="20" id="KW-1185">Reference proteome</keyword>
<evidence type="ECO:0000259" key="18">
    <source>
        <dbReference type="PROSITE" id="PS50941"/>
    </source>
</evidence>
<dbReference type="GO" id="GO:0006952">
    <property type="term" value="P:defense response"/>
    <property type="evidence" value="ECO:0007669"/>
    <property type="project" value="UniProtKB-KW"/>
</dbReference>
<dbReference type="Proteomes" id="UP001604336">
    <property type="component" value="Unassembled WGS sequence"/>
</dbReference>
<dbReference type="Gene3D" id="3.30.20.10">
    <property type="entry name" value="Endochitinase, domain 2"/>
    <property type="match status" value="1"/>
</dbReference>
<evidence type="ECO:0000256" key="15">
    <source>
        <dbReference type="ARBA" id="ARBA00023326"/>
    </source>
</evidence>
<dbReference type="GO" id="GO:0008061">
    <property type="term" value="F:chitin binding"/>
    <property type="evidence" value="ECO:0007669"/>
    <property type="project" value="UniProtKB-UniRule"/>
</dbReference>
<dbReference type="PANTHER" id="PTHR22595">
    <property type="entry name" value="CHITINASE-RELATED"/>
    <property type="match status" value="1"/>
</dbReference>
<evidence type="ECO:0000256" key="17">
    <source>
        <dbReference type="SAM" id="SignalP"/>
    </source>
</evidence>
<evidence type="ECO:0000256" key="11">
    <source>
        <dbReference type="ARBA" id="ARBA00023024"/>
    </source>
</evidence>
<dbReference type="SUPFAM" id="SSF53955">
    <property type="entry name" value="Lysozyme-like"/>
    <property type="match status" value="2"/>
</dbReference>
<feature type="signal peptide" evidence="17">
    <location>
        <begin position="1"/>
        <end position="29"/>
    </location>
</feature>
<evidence type="ECO:0000313" key="19">
    <source>
        <dbReference type="EMBL" id="KAL2506204.1"/>
    </source>
</evidence>
<dbReference type="Gene3D" id="3.30.60.10">
    <property type="entry name" value="Endochitinase-like"/>
    <property type="match status" value="1"/>
</dbReference>
<comment type="similarity">
    <text evidence="4">Belongs to the glycosyl hydrolase 19 family. Chitinase class I subfamily.</text>
</comment>
<reference evidence="20" key="1">
    <citation type="submission" date="2024-07" db="EMBL/GenBank/DDBJ databases">
        <title>Two chromosome-level genome assemblies of Korean endemic species Abeliophyllum distichum and Forsythia ovata (Oleaceae).</title>
        <authorList>
            <person name="Jang H."/>
        </authorList>
    </citation>
    <scope>NUCLEOTIDE SEQUENCE [LARGE SCALE GENOMIC DNA]</scope>
</reference>
<evidence type="ECO:0000256" key="7">
    <source>
        <dbReference type="ARBA" id="ARBA00022669"/>
    </source>
</evidence>
<dbReference type="SUPFAM" id="SSF57016">
    <property type="entry name" value="Plant lectins/antimicrobial peptides"/>
    <property type="match status" value="1"/>
</dbReference>
<evidence type="ECO:0000256" key="6">
    <source>
        <dbReference type="ARBA" id="ARBA00022554"/>
    </source>
</evidence>
<keyword evidence="6" id="KW-0926">Vacuole</keyword>
<dbReference type="AlphaFoldDB" id="A0ABD1T0G0"/>
<dbReference type="PANTHER" id="PTHR22595:SF193">
    <property type="entry name" value="ENDOCHITINASE EP3"/>
    <property type="match status" value="1"/>
</dbReference>
<dbReference type="GO" id="GO:0008843">
    <property type="term" value="F:endochitinase activity"/>
    <property type="evidence" value="ECO:0007669"/>
    <property type="project" value="UniProtKB-EC"/>
</dbReference>
<dbReference type="PROSITE" id="PS00773">
    <property type="entry name" value="CHITINASE_19_1"/>
    <property type="match status" value="1"/>
</dbReference>
<accession>A0ABD1T0G0</accession>